<accession>A0A6G1JXQ7</accession>
<organism evidence="3 4">
    <name type="scientific">Pleomassaria siparia CBS 279.74</name>
    <dbReference type="NCBI Taxonomy" id="1314801"/>
    <lineage>
        <taxon>Eukaryota</taxon>
        <taxon>Fungi</taxon>
        <taxon>Dikarya</taxon>
        <taxon>Ascomycota</taxon>
        <taxon>Pezizomycotina</taxon>
        <taxon>Dothideomycetes</taxon>
        <taxon>Pleosporomycetidae</taxon>
        <taxon>Pleosporales</taxon>
        <taxon>Pleomassariaceae</taxon>
        <taxon>Pleomassaria</taxon>
    </lineage>
</organism>
<evidence type="ECO:0000313" key="4">
    <source>
        <dbReference type="Proteomes" id="UP000799428"/>
    </source>
</evidence>
<dbReference type="PROSITE" id="PS00028">
    <property type="entry name" value="ZINC_FINGER_C2H2_1"/>
    <property type="match status" value="1"/>
</dbReference>
<dbReference type="Gene3D" id="3.30.160.60">
    <property type="entry name" value="Classic Zinc Finger"/>
    <property type="match status" value="1"/>
</dbReference>
<dbReference type="Proteomes" id="UP000799428">
    <property type="component" value="Unassembled WGS sequence"/>
</dbReference>
<reference evidence="3" key="1">
    <citation type="journal article" date="2020" name="Stud. Mycol.">
        <title>101 Dothideomycetes genomes: a test case for predicting lifestyles and emergence of pathogens.</title>
        <authorList>
            <person name="Haridas S."/>
            <person name="Albert R."/>
            <person name="Binder M."/>
            <person name="Bloem J."/>
            <person name="Labutti K."/>
            <person name="Salamov A."/>
            <person name="Andreopoulos B."/>
            <person name="Baker S."/>
            <person name="Barry K."/>
            <person name="Bills G."/>
            <person name="Bluhm B."/>
            <person name="Cannon C."/>
            <person name="Castanera R."/>
            <person name="Culley D."/>
            <person name="Daum C."/>
            <person name="Ezra D."/>
            <person name="Gonzalez J."/>
            <person name="Henrissat B."/>
            <person name="Kuo A."/>
            <person name="Liang C."/>
            <person name="Lipzen A."/>
            <person name="Lutzoni F."/>
            <person name="Magnuson J."/>
            <person name="Mondo S."/>
            <person name="Nolan M."/>
            <person name="Ohm R."/>
            <person name="Pangilinan J."/>
            <person name="Park H.-J."/>
            <person name="Ramirez L."/>
            <person name="Alfaro M."/>
            <person name="Sun H."/>
            <person name="Tritt A."/>
            <person name="Yoshinaga Y."/>
            <person name="Zwiers L.-H."/>
            <person name="Turgeon B."/>
            <person name="Goodwin S."/>
            <person name="Spatafora J."/>
            <person name="Crous P."/>
            <person name="Grigoriev I."/>
        </authorList>
    </citation>
    <scope>NUCLEOTIDE SEQUENCE</scope>
    <source>
        <strain evidence="3">CBS 279.74</strain>
    </source>
</reference>
<evidence type="ECO:0000259" key="2">
    <source>
        <dbReference type="PROSITE" id="PS00028"/>
    </source>
</evidence>
<gene>
    <name evidence="3" type="ORF">K504DRAFT_106250</name>
</gene>
<feature type="domain" description="C2H2-type" evidence="2">
    <location>
        <begin position="63"/>
        <end position="86"/>
    </location>
</feature>
<dbReference type="InterPro" id="IPR013087">
    <property type="entry name" value="Znf_C2H2_type"/>
</dbReference>
<dbReference type="AlphaFoldDB" id="A0A6G1JXQ7"/>
<sequence length="93" mass="10736">MRLEKTHTEPYHCGTCDVTIRSSKDINKDVKRHKRSKRHQKLGLEQDTNDAAAQPGGTQGLTCPVEWCAKKMPEKYNMDRHIREQHPGLLVEK</sequence>
<feature type="region of interest" description="Disordered" evidence="1">
    <location>
        <begin position="27"/>
        <end position="57"/>
    </location>
</feature>
<proteinExistence type="predicted"/>
<keyword evidence="4" id="KW-1185">Reference proteome</keyword>
<name>A0A6G1JXQ7_9PLEO</name>
<dbReference type="EMBL" id="MU005780">
    <property type="protein sequence ID" value="KAF2705052.1"/>
    <property type="molecule type" value="Genomic_DNA"/>
</dbReference>
<evidence type="ECO:0000313" key="3">
    <source>
        <dbReference type="EMBL" id="KAF2705052.1"/>
    </source>
</evidence>
<feature type="compositionally biased region" description="Basic residues" evidence="1">
    <location>
        <begin position="30"/>
        <end position="41"/>
    </location>
</feature>
<protein>
    <recommendedName>
        <fullName evidence="2">C2H2-type domain-containing protein</fullName>
    </recommendedName>
</protein>
<evidence type="ECO:0000256" key="1">
    <source>
        <dbReference type="SAM" id="MobiDB-lite"/>
    </source>
</evidence>